<organism evidence="1 2">
    <name type="scientific">Halobacteroides halobius (strain ATCC 35273 / DSM 5150 / MD-1)</name>
    <dbReference type="NCBI Taxonomy" id="748449"/>
    <lineage>
        <taxon>Bacteria</taxon>
        <taxon>Bacillati</taxon>
        <taxon>Bacillota</taxon>
        <taxon>Clostridia</taxon>
        <taxon>Halanaerobiales</taxon>
        <taxon>Halobacteroidaceae</taxon>
        <taxon>Halobacteroides</taxon>
    </lineage>
</organism>
<dbReference type="Proteomes" id="UP000010880">
    <property type="component" value="Chromosome"/>
</dbReference>
<reference evidence="2" key="1">
    <citation type="submission" date="2012-02" db="EMBL/GenBank/DDBJ databases">
        <title>The complete genome of Halobacteroides halobius DSM 5150.</title>
        <authorList>
            <person name="Lucas S."/>
            <person name="Copeland A."/>
            <person name="Lapidus A."/>
            <person name="Glavina del Rio T."/>
            <person name="Dalin E."/>
            <person name="Tice H."/>
            <person name="Bruce D."/>
            <person name="Goodwin L."/>
            <person name="Pitluck S."/>
            <person name="Peters L."/>
            <person name="Mikhailova N."/>
            <person name="Gu W."/>
            <person name="Kyrpides N."/>
            <person name="Mavromatis K."/>
            <person name="Ivanova N."/>
            <person name="Brettin T."/>
            <person name="Detter J.C."/>
            <person name="Han C."/>
            <person name="Larimer F."/>
            <person name="Land M."/>
            <person name="Hauser L."/>
            <person name="Markowitz V."/>
            <person name="Cheng J.-F."/>
            <person name="Hugenholtz P."/>
            <person name="Woyke T."/>
            <person name="Wu D."/>
            <person name="Tindall B."/>
            <person name="Pomrenke H."/>
            <person name="Brambilla E."/>
            <person name="Klenk H.-P."/>
            <person name="Eisen J.A."/>
        </authorList>
    </citation>
    <scope>NUCLEOTIDE SEQUENCE [LARGE SCALE GENOMIC DNA]</scope>
    <source>
        <strain evidence="2">ATCC 35273 / DSM 5150 / MD-1</strain>
    </source>
</reference>
<proteinExistence type="predicted"/>
<name>L0KBN1_HALHC</name>
<dbReference type="EMBL" id="CP003359">
    <property type="protein sequence ID" value="AGB41950.1"/>
    <property type="molecule type" value="Genomic_DNA"/>
</dbReference>
<protein>
    <recommendedName>
        <fullName evidence="3">DUF4911 domain-containing protein</fullName>
    </recommendedName>
</protein>
<dbReference type="AlphaFoldDB" id="L0KBN1"/>
<evidence type="ECO:0008006" key="3">
    <source>
        <dbReference type="Google" id="ProtNLM"/>
    </source>
</evidence>
<dbReference type="KEGG" id="hhl:Halha_2056"/>
<dbReference type="InterPro" id="IPR032587">
    <property type="entry name" value="DUF4911"/>
</dbReference>
<accession>L0KBN1</accession>
<dbReference type="RefSeq" id="WP_015327664.1">
    <property type="nucleotide sequence ID" value="NC_019978.1"/>
</dbReference>
<dbReference type="OrthoDB" id="2112594at2"/>
<evidence type="ECO:0000313" key="1">
    <source>
        <dbReference type="EMBL" id="AGB41950.1"/>
    </source>
</evidence>
<dbReference type="HOGENOM" id="CLU_199476_0_0_9"/>
<keyword evidence="2" id="KW-1185">Reference proteome</keyword>
<evidence type="ECO:0000313" key="2">
    <source>
        <dbReference type="Proteomes" id="UP000010880"/>
    </source>
</evidence>
<dbReference type="Pfam" id="PF16256">
    <property type="entry name" value="DUF4911"/>
    <property type="match status" value="1"/>
</dbReference>
<dbReference type="STRING" id="748449.Halha_2056"/>
<gene>
    <name evidence="1" type="ordered locus">Halha_2056</name>
</gene>
<sequence length="74" mass="8226">MTSTSIIKIKVPKQELAFIDKIIKAYEGLAMVTVIGTEGEIGLLRLEVTSGTKEDILKIIKDLQKKVNLEIVKK</sequence>